<sequence length="293" mass="32153">MNAAATCSKRKERDSHGSPPAGGAHLAGEKRARKRRRTRHDQPEPQAHCLASNKYLALSVTSAHLLQEEYRQGATLAVHELHYLKGNNKEKKEELLQHLDDHSDGPAPTYRLGAQLELLGSNGCALACGKCWPKHGASLVKINHRGGPLIATPLNINIKIKVRLWIDSGHHLLEGTIALGVIIANRETKRAFALATAPLPNSVHLRPTINLDDLDSTFLLTNERANDHDHRQPCQAETDDAPPLPQLSDAASHQDSSAICSLSLKEIEHLVEVLFGHGVESAQAREEINRLPY</sequence>
<feature type="region of interest" description="Disordered" evidence="1">
    <location>
        <begin position="226"/>
        <end position="250"/>
    </location>
</feature>
<dbReference type="Proteomes" id="UP000011083">
    <property type="component" value="Unassembled WGS sequence"/>
</dbReference>
<dbReference type="KEGG" id="acan:ACA1_031400"/>
<evidence type="ECO:0000313" key="2">
    <source>
        <dbReference type="EMBL" id="ELR12237.1"/>
    </source>
</evidence>
<dbReference type="AlphaFoldDB" id="L8GGY2"/>
<reference evidence="2 3" key="1">
    <citation type="journal article" date="2013" name="Genome Biol.">
        <title>Genome of Acanthamoeba castellanii highlights extensive lateral gene transfer and early evolution of tyrosine kinase signaling.</title>
        <authorList>
            <person name="Clarke M."/>
            <person name="Lohan A.J."/>
            <person name="Liu B."/>
            <person name="Lagkouvardos I."/>
            <person name="Roy S."/>
            <person name="Zafar N."/>
            <person name="Bertelli C."/>
            <person name="Schilde C."/>
            <person name="Kianianmomeni A."/>
            <person name="Burglin T.R."/>
            <person name="Frech C."/>
            <person name="Turcotte B."/>
            <person name="Kopec K.O."/>
            <person name="Synnott J.M."/>
            <person name="Choo C."/>
            <person name="Paponov I."/>
            <person name="Finkler A."/>
            <person name="Soon Heng Tan C."/>
            <person name="Hutchins A.P."/>
            <person name="Weinmeier T."/>
            <person name="Rattei T."/>
            <person name="Chu J.S."/>
            <person name="Gimenez G."/>
            <person name="Irimia M."/>
            <person name="Rigden D.J."/>
            <person name="Fitzpatrick D.A."/>
            <person name="Lorenzo-Morales J."/>
            <person name="Bateman A."/>
            <person name="Chiu C.H."/>
            <person name="Tang P."/>
            <person name="Hegemann P."/>
            <person name="Fromm H."/>
            <person name="Raoult D."/>
            <person name="Greub G."/>
            <person name="Miranda-Saavedra D."/>
            <person name="Chen N."/>
            <person name="Nash P."/>
            <person name="Ginger M.L."/>
            <person name="Horn M."/>
            <person name="Schaap P."/>
            <person name="Caler L."/>
            <person name="Loftus B."/>
        </authorList>
    </citation>
    <scope>NUCLEOTIDE SEQUENCE [LARGE SCALE GENOMIC DNA]</scope>
    <source>
        <strain evidence="2 3">Neff</strain>
    </source>
</reference>
<organism evidence="2 3">
    <name type="scientific">Acanthamoeba castellanii (strain ATCC 30010 / Neff)</name>
    <dbReference type="NCBI Taxonomy" id="1257118"/>
    <lineage>
        <taxon>Eukaryota</taxon>
        <taxon>Amoebozoa</taxon>
        <taxon>Discosea</taxon>
        <taxon>Longamoebia</taxon>
        <taxon>Centramoebida</taxon>
        <taxon>Acanthamoebidae</taxon>
        <taxon>Acanthamoeba</taxon>
    </lineage>
</organism>
<dbReference type="GeneID" id="14912723"/>
<dbReference type="RefSeq" id="XP_004334250.1">
    <property type="nucleotide sequence ID" value="XM_004334202.1"/>
</dbReference>
<protein>
    <submittedName>
        <fullName evidence="2">Uncharacterized protein</fullName>
    </submittedName>
</protein>
<feature type="region of interest" description="Disordered" evidence="1">
    <location>
        <begin position="1"/>
        <end position="45"/>
    </location>
</feature>
<gene>
    <name evidence="2" type="ORF">ACA1_031400</name>
</gene>
<accession>L8GGY2</accession>
<name>L8GGY2_ACACF</name>
<dbReference type="EMBL" id="KB008124">
    <property type="protein sequence ID" value="ELR12237.1"/>
    <property type="molecule type" value="Genomic_DNA"/>
</dbReference>
<keyword evidence="3" id="KW-1185">Reference proteome</keyword>
<dbReference type="VEuPathDB" id="AmoebaDB:ACA1_031400"/>
<evidence type="ECO:0000256" key="1">
    <source>
        <dbReference type="SAM" id="MobiDB-lite"/>
    </source>
</evidence>
<proteinExistence type="predicted"/>
<evidence type="ECO:0000313" key="3">
    <source>
        <dbReference type="Proteomes" id="UP000011083"/>
    </source>
</evidence>